<dbReference type="GeneID" id="106670415"/>
<feature type="compositionally biased region" description="Basic and acidic residues" evidence="1">
    <location>
        <begin position="1665"/>
        <end position="1677"/>
    </location>
</feature>
<reference evidence="3" key="1">
    <citation type="submission" date="2022-01" db="UniProtKB">
        <authorList>
            <consortium name="EnsemblMetazoa"/>
        </authorList>
    </citation>
    <scope>IDENTIFICATION</scope>
</reference>
<dbReference type="GO" id="GO:0005737">
    <property type="term" value="C:cytoplasm"/>
    <property type="evidence" value="ECO:0007669"/>
    <property type="project" value="TreeGrafter"/>
</dbReference>
<feature type="region of interest" description="Disordered" evidence="1">
    <location>
        <begin position="1343"/>
        <end position="1519"/>
    </location>
</feature>
<dbReference type="GO" id="GO:0042594">
    <property type="term" value="P:response to starvation"/>
    <property type="evidence" value="ECO:0007669"/>
    <property type="project" value="TreeGrafter"/>
</dbReference>
<evidence type="ECO:0000256" key="1">
    <source>
        <dbReference type="SAM" id="MobiDB-lite"/>
    </source>
</evidence>
<organism evidence="3 4">
    <name type="scientific">Cimex lectularius</name>
    <name type="common">Bed bug</name>
    <name type="synonym">Acanthia lectularia</name>
    <dbReference type="NCBI Taxonomy" id="79782"/>
    <lineage>
        <taxon>Eukaryota</taxon>
        <taxon>Metazoa</taxon>
        <taxon>Ecdysozoa</taxon>
        <taxon>Arthropoda</taxon>
        <taxon>Hexapoda</taxon>
        <taxon>Insecta</taxon>
        <taxon>Pterygota</taxon>
        <taxon>Neoptera</taxon>
        <taxon>Paraneoptera</taxon>
        <taxon>Hemiptera</taxon>
        <taxon>Heteroptera</taxon>
        <taxon>Panheteroptera</taxon>
        <taxon>Cimicomorpha</taxon>
        <taxon>Cimicidae</taxon>
        <taxon>Cimex</taxon>
    </lineage>
</organism>
<dbReference type="GO" id="GO:0006914">
    <property type="term" value="P:autophagy"/>
    <property type="evidence" value="ECO:0007669"/>
    <property type="project" value="InterPro"/>
</dbReference>
<feature type="compositionally biased region" description="Basic and acidic residues" evidence="1">
    <location>
        <begin position="1133"/>
        <end position="1147"/>
    </location>
</feature>
<feature type="domain" description="BCAS3 WD40" evidence="2">
    <location>
        <begin position="52"/>
        <end position="433"/>
    </location>
</feature>
<dbReference type="SUPFAM" id="SSF50978">
    <property type="entry name" value="WD40 repeat-like"/>
    <property type="match status" value="1"/>
</dbReference>
<dbReference type="Pfam" id="PF21034">
    <property type="entry name" value="BCAS3_WD40"/>
    <property type="match status" value="1"/>
</dbReference>
<feature type="compositionally biased region" description="Basic and acidic residues" evidence="1">
    <location>
        <begin position="995"/>
        <end position="1005"/>
    </location>
</feature>
<dbReference type="InterPro" id="IPR045142">
    <property type="entry name" value="BCAS3-like"/>
</dbReference>
<dbReference type="KEGG" id="clec:106670415"/>
<feature type="compositionally biased region" description="Basic residues" evidence="1">
    <location>
        <begin position="839"/>
        <end position="848"/>
    </location>
</feature>
<feature type="compositionally biased region" description="Acidic residues" evidence="1">
    <location>
        <begin position="1044"/>
        <end position="1069"/>
    </location>
</feature>
<feature type="compositionally biased region" description="Basic and acidic residues" evidence="1">
    <location>
        <begin position="886"/>
        <end position="903"/>
    </location>
</feature>
<feature type="compositionally biased region" description="Basic and acidic residues" evidence="1">
    <location>
        <begin position="1816"/>
        <end position="1833"/>
    </location>
</feature>
<feature type="region of interest" description="Disordered" evidence="1">
    <location>
        <begin position="1590"/>
        <end position="1802"/>
    </location>
</feature>
<feature type="region of interest" description="Disordered" evidence="1">
    <location>
        <begin position="1814"/>
        <end position="1906"/>
    </location>
</feature>
<accession>A0A8I6TJM2</accession>
<feature type="compositionally biased region" description="Acidic residues" evidence="1">
    <location>
        <begin position="1447"/>
        <end position="1457"/>
    </location>
</feature>
<proteinExistence type="predicted"/>
<sequence>MSADSTRKQAFNGQTVLPQPVSDPSIIESVAGFIQEVVPQAYSSVLPGESREAISWARFESCDFNDPENYPQVTECESESVPPLLLVLGYGTGVQIWSITGSGDASEVLSWSQGSVRTLRLLNKPRDDQDPFASKRPLVAIVDSSGPGPQFCTVNFVSLKTAEIIKSIKFKTPICDIFCNKKSIVITFVEKIAIFDVGTFEDRMTITTCYPSPGIHSNPVALGHRWLAYAEKRLTTWQRSSGGSEGDGAQSYTATAIHAVKTLGKGLRDLSGSLSGNVPPPVNNNTAQPGVVTIVDIETKPTKEDDVDNIIAHFVAHVGPIVAMKFDSSGLLLITADKHGHRFHVFRIHPHPVSSQLAAVHHLYILHRGDTTAKVQDITVSWDSRWVAVSSIRGTTHVFPITPYGGPVTVRTHTTPNVVNRLSRFERSAGLSDGRGSPLPEVPSQPLNPRLPPYPHPTVLSALAQLRRTPAGEESPLAATFGAARAWIPGRPKGKKPVAESLFVISSGGTLIQYNLDPKCIPGVPKDKISYDTSIELEVEANAEWALLKPPYSSNVQPPLMPNNPLLVNKLPPKIENMSSNDDRWLSQVEIVTHTGPHRRLWMGPQFSFKSIDPLQSDGDVYSENLNPVRSTPVNMPLRPYLLIEGGSGGSIDSPHLTGYGSGSEELGHGESRLREDLADAMMEPTTHNTGVVGGVQLKAAILERQVNPLGTVITLPSNEQLLHHQQQHQHHYHSQPALPAHPVQPGPSTSRTHQKVDKEELRVSKHSNISVDRVCINQNNAKNQSDSLSETTRGSGSVEQSTLFSEGNKMVTDLTKQDDTEGDSPLQVKTQKSEGKGKGKSKRKIRSPKLSPENEEISKPVKDNNFNSKHQITKDTPLCVTDEYSDPKNVDYGKNDETKNPEESDENLAIYNQDEVSDNDQSNKEEKNIASLELKNDSNTTDILTYDTHDDHGDSESTSDPTTAIDISETDTKSEMLVLRTSSPPKSTPFNQDSKPEDRERTTDEQTIEVDSVNQDSQVKNKIIKTEELIQEENVLASVDVLSDNENDSEVSEEVDSDSEEIESEEAVPDPSDVRSSKIKEIVACTSSSEIPVEQRRDKLRMIVDDTLNQAIPIASGSGDDGETSVSQKIHPHSDSESVVRKKSEKVQLQSFPSKSLKTDMSSRGINLYCSAESVESKKQKKTWKGKSFADEKSKTTSKYPEEIVRTGFSGQESKFLGDSKSFELENPQKEKSQKLRSKEGMLSMKNQDQEILYPDAENVESRISRMEQSKKSRSKKEVAASDQGIYLLHGTEKIPVKKTKQEHSQNVKWSELVASASASEEKTPKIDISSGQEICEPCVVESSQSKKQKRKLLQKEKSSVVDSTVENKSRSGSEEEIIASDSCSQVAHGNVSRKPKHSENVKLAPFDECSQKTDDSHQANVEPENVEIKMPKTKQSQKVKLSEFVELEPGYEEETALMHSSAQLESHHSDSESVERQHKHDQSQKKKSVDEKESSSFSDNEKEIISTGQEIQPCHDPKCVVEVRKSKKDRLQKLKSTEVALDVIEREKKTGTLDVSSVQEIHNDPGSEGFQNSKKEHYRMLKSEDSVLDLKKSSSDHTIEKLATDTPDQEAQPHTASKNVELKQSKKEQSEKLGMSEVDKAEIANAEDEKETFITETPTGQEFHLHCDPENSEQKKSKRERARKLRTVESEASNKSPSPVKSDHKPDTDSSDEALGKVTESKTSSSKQPKRKRGKKPDEHTPEHLVVDVEREQVKLKAKSKSEGTLDIEKSDYETCSEKKSDSSVESFPDLKKKVSDSNGNFQEVKLWSSIVKKTKEPLKPSNSAEDRDSVYESCNDEEFPVVEPPVPSDGTTSESSKNEDIAQDSLKAESSPSTTDKTDSGELEGTANSQNTKKVRKQKKKRR</sequence>
<feature type="compositionally biased region" description="Polar residues" evidence="1">
    <location>
        <begin position="981"/>
        <end position="994"/>
    </location>
</feature>
<evidence type="ECO:0000313" key="3">
    <source>
        <dbReference type="EnsemblMetazoa" id="XP_014256204.1"/>
    </source>
</evidence>
<dbReference type="RefSeq" id="XP_014256204.1">
    <property type="nucleotide sequence ID" value="XM_014400718.2"/>
</dbReference>
<feature type="compositionally biased region" description="Basic and acidic residues" evidence="1">
    <location>
        <begin position="1738"/>
        <end position="1798"/>
    </location>
</feature>
<protein>
    <recommendedName>
        <fullName evidence="2">BCAS3 WD40 domain-containing protein</fullName>
    </recommendedName>
</protein>
<name>A0A8I6TJM2_CIMLE</name>
<keyword evidence="4" id="KW-1185">Reference proteome</keyword>
<dbReference type="OrthoDB" id="25778at2759"/>
<feature type="compositionally biased region" description="Basic and acidic residues" evidence="1">
    <location>
        <begin position="1467"/>
        <end position="1506"/>
    </location>
</feature>
<feature type="compositionally biased region" description="Polar residues" evidence="1">
    <location>
        <begin position="1692"/>
        <end position="1701"/>
    </location>
</feature>
<feature type="region of interest" description="Disordered" evidence="1">
    <location>
        <begin position="1113"/>
        <end position="1147"/>
    </location>
</feature>
<feature type="region of interest" description="Disordered" evidence="1">
    <location>
        <begin position="1212"/>
        <end position="1251"/>
    </location>
</feature>
<feature type="compositionally biased region" description="Basic residues" evidence="1">
    <location>
        <begin position="1678"/>
        <end position="1687"/>
    </location>
</feature>
<evidence type="ECO:0000313" key="4">
    <source>
        <dbReference type="Proteomes" id="UP000494040"/>
    </source>
</evidence>
<feature type="compositionally biased region" description="Basic and acidic residues" evidence="1">
    <location>
        <begin position="1355"/>
        <end position="1375"/>
    </location>
</feature>
<dbReference type="PANTHER" id="PTHR13268:SF0">
    <property type="entry name" value="BCAS3 MICROTUBULE ASSOCIATED CELL MIGRATION FACTOR"/>
    <property type="match status" value="1"/>
</dbReference>
<feature type="compositionally biased region" description="Basic residues" evidence="1">
    <location>
        <begin position="1896"/>
        <end position="1906"/>
    </location>
</feature>
<dbReference type="PANTHER" id="PTHR13268">
    <property type="entry name" value="BREAST CARCINOMA AMPLIFIED SEQUENCE 3"/>
    <property type="match status" value="1"/>
</dbReference>
<feature type="compositionally biased region" description="Basic and acidic residues" evidence="1">
    <location>
        <begin position="1590"/>
        <end position="1605"/>
    </location>
</feature>
<feature type="region of interest" description="Disordered" evidence="1">
    <location>
        <begin position="429"/>
        <end position="451"/>
    </location>
</feature>
<dbReference type="Proteomes" id="UP000494040">
    <property type="component" value="Unassembled WGS sequence"/>
</dbReference>
<feature type="compositionally biased region" description="Basic and acidic residues" evidence="1">
    <location>
        <begin position="1622"/>
        <end position="1633"/>
    </location>
</feature>
<feature type="compositionally biased region" description="Basic and acidic residues" evidence="1">
    <location>
        <begin position="755"/>
        <end position="764"/>
    </location>
</feature>
<feature type="region of interest" description="Disordered" evidence="1">
    <location>
        <begin position="723"/>
        <end position="1011"/>
    </location>
</feature>
<feature type="region of interest" description="Disordered" evidence="1">
    <location>
        <begin position="1041"/>
        <end position="1078"/>
    </location>
</feature>
<feature type="compositionally biased region" description="Basic and acidic residues" evidence="1">
    <location>
        <begin position="1217"/>
        <end position="1241"/>
    </location>
</feature>
<dbReference type="InterPro" id="IPR048382">
    <property type="entry name" value="BCAS3_WD40"/>
</dbReference>
<feature type="compositionally biased region" description="Polar residues" evidence="1">
    <location>
        <begin position="767"/>
        <end position="806"/>
    </location>
</feature>
<dbReference type="EnsemblMetazoa" id="XM_014400718.2">
    <property type="protein sequence ID" value="XP_014256204.1"/>
    <property type="gene ID" value="LOC106670415"/>
</dbReference>
<evidence type="ECO:0000259" key="2">
    <source>
        <dbReference type="Pfam" id="PF21034"/>
    </source>
</evidence>
<dbReference type="InterPro" id="IPR036322">
    <property type="entry name" value="WD40_repeat_dom_sf"/>
</dbReference>